<dbReference type="GO" id="GO:0015666">
    <property type="term" value="F:restriction endodeoxyribonuclease activity"/>
    <property type="evidence" value="ECO:0007669"/>
    <property type="project" value="TreeGrafter"/>
</dbReference>
<feature type="domain" description="DNA topoisomerase type IA zn finger" evidence="2">
    <location>
        <begin position="249"/>
        <end position="285"/>
    </location>
</feature>
<protein>
    <submittedName>
        <fullName evidence="4">Restriction system protein</fullName>
    </submittedName>
</protein>
<dbReference type="Pfam" id="PF04471">
    <property type="entry name" value="Mrr_cat"/>
    <property type="match status" value="1"/>
</dbReference>
<dbReference type="GO" id="GO:0006265">
    <property type="term" value="P:DNA topological change"/>
    <property type="evidence" value="ECO:0007669"/>
    <property type="project" value="InterPro"/>
</dbReference>
<dbReference type="OrthoDB" id="5782056at2"/>
<evidence type="ECO:0000256" key="1">
    <source>
        <dbReference type="SAM" id="Phobius"/>
    </source>
</evidence>
<dbReference type="AlphaFoldDB" id="A0A4V6MEQ8"/>
<dbReference type="SUPFAM" id="SSF57783">
    <property type="entry name" value="Zinc beta-ribbon"/>
    <property type="match status" value="1"/>
</dbReference>
<dbReference type="Pfam" id="PF01396">
    <property type="entry name" value="Zn_ribbon_Top1"/>
    <property type="match status" value="1"/>
</dbReference>
<accession>A0A4V6MEQ8</accession>
<dbReference type="Gene3D" id="3.30.65.10">
    <property type="entry name" value="Bacterial Topoisomerase I, domain 1"/>
    <property type="match status" value="1"/>
</dbReference>
<dbReference type="InterPro" id="IPR011335">
    <property type="entry name" value="Restrct_endonuc-II-like"/>
</dbReference>
<reference evidence="4 5" key="1">
    <citation type="submission" date="2019-02" db="EMBL/GenBank/DDBJ databases">
        <title>Genomic Encyclopedia of Type Strains, Phase IV (KMG-IV): sequencing the most valuable type-strain genomes for metagenomic binning, comparative biology and taxonomic classification.</title>
        <authorList>
            <person name="Goeker M."/>
        </authorList>
    </citation>
    <scope>NUCLEOTIDE SEQUENCE [LARGE SCALE GENOMIC DNA]</scope>
    <source>
        <strain evidence="4 5">DSM 19570</strain>
    </source>
</reference>
<feature type="transmembrane region" description="Helical" evidence="1">
    <location>
        <begin position="12"/>
        <end position="38"/>
    </location>
</feature>
<comment type="caution">
    <text evidence="4">The sequence shown here is derived from an EMBL/GenBank/DDBJ whole genome shotgun (WGS) entry which is preliminary data.</text>
</comment>
<dbReference type="InterPro" id="IPR052906">
    <property type="entry name" value="Type_IV_Methyl-Rstrct_Enzyme"/>
</dbReference>
<keyword evidence="1" id="KW-0472">Membrane</keyword>
<keyword evidence="5" id="KW-1185">Reference proteome</keyword>
<proteinExistence type="predicted"/>
<dbReference type="EMBL" id="SHKP01000004">
    <property type="protein sequence ID" value="RZU02246.1"/>
    <property type="molecule type" value="Genomic_DNA"/>
</dbReference>
<dbReference type="InterPro" id="IPR013498">
    <property type="entry name" value="Topo_IA_Znf"/>
</dbReference>
<dbReference type="RefSeq" id="WP_130430024.1">
    <property type="nucleotide sequence ID" value="NZ_SHKP01000004.1"/>
</dbReference>
<dbReference type="Proteomes" id="UP000293671">
    <property type="component" value="Unassembled WGS sequence"/>
</dbReference>
<evidence type="ECO:0000259" key="3">
    <source>
        <dbReference type="Pfam" id="PF04471"/>
    </source>
</evidence>
<dbReference type="GO" id="GO:0005694">
    <property type="term" value="C:chromosome"/>
    <property type="evidence" value="ECO:0007669"/>
    <property type="project" value="InterPro"/>
</dbReference>
<dbReference type="PANTHER" id="PTHR30015:SF7">
    <property type="entry name" value="TYPE IV METHYL-DIRECTED RESTRICTION ENZYME ECOKMRR"/>
    <property type="match status" value="1"/>
</dbReference>
<keyword evidence="1" id="KW-0812">Transmembrane</keyword>
<dbReference type="GO" id="GO:0009307">
    <property type="term" value="P:DNA restriction-modification system"/>
    <property type="evidence" value="ECO:0007669"/>
    <property type="project" value="InterPro"/>
</dbReference>
<dbReference type="GO" id="GO:0003916">
    <property type="term" value="F:DNA topoisomerase activity"/>
    <property type="evidence" value="ECO:0007669"/>
    <property type="project" value="InterPro"/>
</dbReference>
<organism evidence="4 5">
    <name type="scientific">Rivibacter subsaxonicus</name>
    <dbReference type="NCBI Taxonomy" id="457575"/>
    <lineage>
        <taxon>Bacteria</taxon>
        <taxon>Pseudomonadati</taxon>
        <taxon>Pseudomonadota</taxon>
        <taxon>Betaproteobacteria</taxon>
        <taxon>Burkholderiales</taxon>
        <taxon>Rivibacter</taxon>
    </lineage>
</organism>
<dbReference type="Gene3D" id="3.40.1350.10">
    <property type="match status" value="1"/>
</dbReference>
<name>A0A4V6MEQ8_9BURK</name>
<evidence type="ECO:0000313" key="5">
    <source>
        <dbReference type="Proteomes" id="UP000293671"/>
    </source>
</evidence>
<feature type="transmembrane region" description="Helical" evidence="1">
    <location>
        <begin position="58"/>
        <end position="83"/>
    </location>
</feature>
<dbReference type="InterPro" id="IPR011856">
    <property type="entry name" value="tRNA_endonuc-like_dom_sf"/>
</dbReference>
<dbReference type="SUPFAM" id="SSF52980">
    <property type="entry name" value="Restriction endonuclease-like"/>
    <property type="match status" value="1"/>
</dbReference>
<keyword evidence="1" id="KW-1133">Transmembrane helix</keyword>
<evidence type="ECO:0000259" key="2">
    <source>
        <dbReference type="Pfam" id="PF01396"/>
    </source>
</evidence>
<dbReference type="GO" id="GO:0003677">
    <property type="term" value="F:DNA binding"/>
    <property type="evidence" value="ECO:0007669"/>
    <property type="project" value="InterPro"/>
</dbReference>
<gene>
    <name evidence="4" type="ORF">EV670_0269</name>
</gene>
<dbReference type="InterPro" id="IPR007560">
    <property type="entry name" value="Restrct_endonuc_IV_Mrr"/>
</dbReference>
<sequence>MSSNRRRRKTSAFEDLVALVALLPWWVGVMLAVVSYVVLSTIAKRPVPAAQPGQMAALVTGTLTATFASIGQYLLPLICLLGAGVSAWKRRERTALAEQASGPRAAQAIDGMSWREFERLVGEAYRLRGYRVQETGGGGADGGVDLVLVKGSETWLVQCKQWRAQMVGVDIVRQLYGVMAARGATGGFVVTSGHFSDDAAAFAKGRNVELVDGPALQRMLAQAKVGAQRSQVAATPVPAKAPAAQAAHACPQCAGPMIQRTAARGANAGKAFWGCATYPKCRGTRATA</sequence>
<evidence type="ECO:0000313" key="4">
    <source>
        <dbReference type="EMBL" id="RZU02246.1"/>
    </source>
</evidence>
<feature type="domain" description="Restriction endonuclease type IV Mrr" evidence="3">
    <location>
        <begin position="109"/>
        <end position="220"/>
    </location>
</feature>
<dbReference type="PANTHER" id="PTHR30015">
    <property type="entry name" value="MRR RESTRICTION SYSTEM PROTEIN"/>
    <property type="match status" value="1"/>
</dbReference>